<dbReference type="Pfam" id="PF02811">
    <property type="entry name" value="PHP"/>
    <property type="match status" value="1"/>
</dbReference>
<dbReference type="RefSeq" id="WP_161838020.1">
    <property type="nucleotide sequence ID" value="NZ_CP048000.1"/>
</dbReference>
<accession>A0A6P1TL95</accession>
<feature type="domain" description="Polymerase/histidinol phosphatase N-terminal" evidence="1">
    <location>
        <begin position="4"/>
        <end position="74"/>
    </location>
</feature>
<dbReference type="Gene3D" id="1.10.150.650">
    <property type="match status" value="1"/>
</dbReference>
<dbReference type="CDD" id="cd07438">
    <property type="entry name" value="PHP_HisPPase_AMP"/>
    <property type="match status" value="1"/>
</dbReference>
<evidence type="ECO:0000259" key="1">
    <source>
        <dbReference type="SMART" id="SM00481"/>
    </source>
</evidence>
<dbReference type="InterPro" id="IPR052018">
    <property type="entry name" value="PHP_domain"/>
</dbReference>
<dbReference type="PANTHER" id="PTHR42924:SF3">
    <property type="entry name" value="POLYMERASE_HISTIDINOL PHOSPHATASE N-TERMINAL DOMAIN-CONTAINING PROTEIN"/>
    <property type="match status" value="1"/>
</dbReference>
<dbReference type="GO" id="GO:0035312">
    <property type="term" value="F:5'-3' DNA exonuclease activity"/>
    <property type="evidence" value="ECO:0007669"/>
    <property type="project" value="TreeGrafter"/>
</dbReference>
<dbReference type="GO" id="GO:0004534">
    <property type="term" value="F:5'-3' RNA exonuclease activity"/>
    <property type="evidence" value="ECO:0007669"/>
    <property type="project" value="TreeGrafter"/>
</dbReference>
<dbReference type="EMBL" id="CP048000">
    <property type="protein sequence ID" value="QHQ61193.1"/>
    <property type="molecule type" value="Genomic_DNA"/>
</dbReference>
<evidence type="ECO:0000313" key="3">
    <source>
        <dbReference type="Proteomes" id="UP000464314"/>
    </source>
</evidence>
<protein>
    <submittedName>
        <fullName evidence="2">PHP domain-containing protein</fullName>
    </submittedName>
</protein>
<dbReference type="SMART" id="SM00481">
    <property type="entry name" value="POLIIIAc"/>
    <property type="match status" value="1"/>
</dbReference>
<reference evidence="2 3" key="1">
    <citation type="submission" date="2020-01" db="EMBL/GenBank/DDBJ databases">
        <title>Genome analysis of Anaerocolumna sp. CBA3638.</title>
        <authorList>
            <person name="Kim J."/>
            <person name="Roh S.W."/>
        </authorList>
    </citation>
    <scope>NUCLEOTIDE SEQUENCE [LARGE SCALE GENOMIC DNA]</scope>
    <source>
        <strain evidence="2 3">CBA3638</strain>
    </source>
</reference>
<dbReference type="InterPro" id="IPR016195">
    <property type="entry name" value="Pol/histidinol_Pase-like"/>
</dbReference>
<dbReference type="InterPro" id="IPR004013">
    <property type="entry name" value="PHP_dom"/>
</dbReference>
<dbReference type="SUPFAM" id="SSF89550">
    <property type="entry name" value="PHP domain-like"/>
    <property type="match status" value="1"/>
</dbReference>
<dbReference type="KEGG" id="anr:Ana3638_10760"/>
<dbReference type="Proteomes" id="UP000464314">
    <property type="component" value="Chromosome"/>
</dbReference>
<sequence>MKYIDLHVHSNVSDGTLTPSEVVNLAVKSQLAAIALTDHDTLAGIQQAQAAALSETEAGNPIQVIPGTELSVFYRKRDIHILGLFVDGNNTILYQALENARLKRDERNEKMTANLRSAGIDITVDKLRQEEGEAVLTRAHFAKFMVKYGYCKSMQDAFTRYLNDDSPYYVPREYLSPAEAIDLIHTAGGLSVAAHPLLYKYTLEEVEQMVSYLSDRGLDGIEAIYSTNTGFDEGRMIHLANKYNLVITGGSDFHGANKPDISLGSGRGNLKIPYSILEKLEDRLKSRN</sequence>
<dbReference type="PANTHER" id="PTHR42924">
    <property type="entry name" value="EXONUCLEASE"/>
    <property type="match status" value="1"/>
</dbReference>
<keyword evidence="3" id="KW-1185">Reference proteome</keyword>
<name>A0A6P1TL95_9FIRM</name>
<dbReference type="AlphaFoldDB" id="A0A6P1TL95"/>
<evidence type="ECO:0000313" key="2">
    <source>
        <dbReference type="EMBL" id="QHQ61193.1"/>
    </source>
</evidence>
<organism evidence="2 3">
    <name type="scientific">Anaerocolumna sedimenticola</name>
    <dbReference type="NCBI Taxonomy" id="2696063"/>
    <lineage>
        <taxon>Bacteria</taxon>
        <taxon>Bacillati</taxon>
        <taxon>Bacillota</taxon>
        <taxon>Clostridia</taxon>
        <taxon>Lachnospirales</taxon>
        <taxon>Lachnospiraceae</taxon>
        <taxon>Anaerocolumna</taxon>
    </lineage>
</organism>
<gene>
    <name evidence="2" type="ORF">Ana3638_10760</name>
</gene>
<proteinExistence type="predicted"/>
<dbReference type="Gene3D" id="3.20.20.140">
    <property type="entry name" value="Metal-dependent hydrolases"/>
    <property type="match status" value="1"/>
</dbReference>
<dbReference type="InterPro" id="IPR003141">
    <property type="entry name" value="Pol/His_phosphatase_N"/>
</dbReference>